<dbReference type="Proteomes" id="UP000435802">
    <property type="component" value="Unassembled WGS sequence"/>
</dbReference>
<feature type="active site" evidence="6">
    <location>
        <position position="388"/>
    </location>
</feature>
<evidence type="ECO:0000313" key="7">
    <source>
        <dbReference type="EMBL" id="MXN49164.1"/>
    </source>
</evidence>
<proteinExistence type="inferred from homology"/>
<keyword evidence="8" id="KW-1185">Reference proteome</keyword>
<dbReference type="PANTHER" id="PTHR43667">
    <property type="entry name" value="CYCLOPROPANE-FATTY-ACYL-PHOSPHOLIPID SYNTHASE"/>
    <property type="match status" value="1"/>
</dbReference>
<dbReference type="Gene3D" id="3.40.50.150">
    <property type="entry name" value="Vaccinia Virus protein VP39"/>
    <property type="match status" value="1"/>
</dbReference>
<dbReference type="GO" id="GO:0032259">
    <property type="term" value="P:methylation"/>
    <property type="evidence" value="ECO:0007669"/>
    <property type="project" value="UniProtKB-KW"/>
</dbReference>
<keyword evidence="2 7" id="KW-0489">Methyltransferase</keyword>
<comment type="caution">
    <text evidence="7">The sequence shown here is derived from an EMBL/GenBank/DDBJ whole genome shotgun (WGS) entry which is preliminary data.</text>
</comment>
<evidence type="ECO:0000313" key="8">
    <source>
        <dbReference type="Proteomes" id="UP000435802"/>
    </source>
</evidence>
<gene>
    <name evidence="7" type="ORF">GR138_28600</name>
</gene>
<dbReference type="PANTHER" id="PTHR43667:SF2">
    <property type="entry name" value="FATTY ACID C-METHYL TRANSFERASE"/>
    <property type="match status" value="1"/>
</dbReference>
<keyword evidence="3 7" id="KW-0808">Transferase</keyword>
<dbReference type="RefSeq" id="WP_160862643.1">
    <property type="nucleotide sequence ID" value="NZ_JAODWE010000020.1"/>
</dbReference>
<name>A0A6N8SJD6_9HYPH</name>
<evidence type="ECO:0000256" key="4">
    <source>
        <dbReference type="ARBA" id="ARBA00022691"/>
    </source>
</evidence>
<dbReference type="CDD" id="cd02440">
    <property type="entry name" value="AdoMet_MTases"/>
    <property type="match status" value="1"/>
</dbReference>
<dbReference type="InterPro" id="IPR050723">
    <property type="entry name" value="CFA/CMAS"/>
</dbReference>
<keyword evidence="5" id="KW-0443">Lipid metabolism</keyword>
<dbReference type="EMBL" id="WUMK01000016">
    <property type="protein sequence ID" value="MXN49164.1"/>
    <property type="molecule type" value="Genomic_DNA"/>
</dbReference>
<evidence type="ECO:0000256" key="2">
    <source>
        <dbReference type="ARBA" id="ARBA00022603"/>
    </source>
</evidence>
<dbReference type="OrthoDB" id="9782855at2"/>
<dbReference type="AlphaFoldDB" id="A0A6N8SJD6"/>
<evidence type="ECO:0000256" key="5">
    <source>
        <dbReference type="ARBA" id="ARBA00023098"/>
    </source>
</evidence>
<dbReference type="GO" id="GO:0008610">
    <property type="term" value="P:lipid biosynthetic process"/>
    <property type="evidence" value="ECO:0007669"/>
    <property type="project" value="InterPro"/>
</dbReference>
<dbReference type="Pfam" id="PF02353">
    <property type="entry name" value="CMAS"/>
    <property type="match status" value="1"/>
</dbReference>
<dbReference type="PIRSF" id="PIRSF003085">
    <property type="entry name" value="CMAS"/>
    <property type="match status" value="1"/>
</dbReference>
<accession>A0A6N8SJD6</accession>
<dbReference type="InterPro" id="IPR029063">
    <property type="entry name" value="SAM-dependent_MTases_sf"/>
</dbReference>
<organism evidence="7 8">
    <name type="scientific">Shinella kummerowiae</name>
    <dbReference type="NCBI Taxonomy" id="417745"/>
    <lineage>
        <taxon>Bacteria</taxon>
        <taxon>Pseudomonadati</taxon>
        <taxon>Pseudomonadota</taxon>
        <taxon>Alphaproteobacteria</taxon>
        <taxon>Hyphomicrobiales</taxon>
        <taxon>Rhizobiaceae</taxon>
        <taxon>Shinella</taxon>
    </lineage>
</organism>
<dbReference type="InterPro" id="IPR003333">
    <property type="entry name" value="CMAS"/>
</dbReference>
<dbReference type="SUPFAM" id="SSF53335">
    <property type="entry name" value="S-adenosyl-L-methionine-dependent methyltransferases"/>
    <property type="match status" value="1"/>
</dbReference>
<keyword evidence="4" id="KW-0949">S-adenosyl-L-methionine</keyword>
<evidence type="ECO:0000256" key="3">
    <source>
        <dbReference type="ARBA" id="ARBA00022679"/>
    </source>
</evidence>
<dbReference type="GO" id="GO:0008168">
    <property type="term" value="F:methyltransferase activity"/>
    <property type="evidence" value="ECO:0007669"/>
    <property type="project" value="UniProtKB-KW"/>
</dbReference>
<evidence type="ECO:0000256" key="6">
    <source>
        <dbReference type="PIRSR" id="PIRSR003085-1"/>
    </source>
</evidence>
<reference evidence="7 8" key="1">
    <citation type="submission" date="2019-12" db="EMBL/GenBank/DDBJ databases">
        <title>Shinella kummerowiae sp. nov., a symbiotic bacterium isolated from root nodules of the herbal legume Kummerowia stipulacea.</title>
        <authorList>
            <person name="Gao J."/>
        </authorList>
    </citation>
    <scope>NUCLEOTIDE SEQUENCE [LARGE SCALE GENOMIC DNA]</scope>
    <source>
        <strain evidence="7 8">CCBAU 25048</strain>
    </source>
</reference>
<comment type="similarity">
    <text evidence="1">Belongs to the CFA/CMAS family.</text>
</comment>
<evidence type="ECO:0000256" key="1">
    <source>
        <dbReference type="ARBA" id="ARBA00010815"/>
    </source>
</evidence>
<protein>
    <submittedName>
        <fullName evidence="7">Methyltransferase domain-containing protein</fullName>
    </submittedName>
</protein>
<sequence>MAALARIFRRGLGENRAKIGVFARAMNAVIASVDIGKITVVLPSGERSEHIGTRPGPSAAINIHRWRAVRRLATGGDLGFAEAYIDGDWSTPDLEACLELAARNIDMLDGKISGHLAVRLLHRFRHALRANNKTGSRKNIAYHYDLGNAFYREWLDPSMTYSSALYTEPALSLEEAQRAKIERVKQLLSIKGGEQILEIGCGWGALAASLAHAGATVDGVTLSSAQLDHATECIRANGQQEAVRLELKDYRDVTGSFDRIVSIEMLEAVGEAYWPLFFKTLQQRLRAGGHAVLQVITIDESRFAAYRGSADFIQRHVFPGGMLPTKSIIQAQAANAGLRMVQCEYFGSDYARTLLEWRKRFRAAWPRISALGYSEQFHRLWDYYLCYCAAGFKAGTINVGLYVLERPADPIRARRDTAALIPTLPGN</sequence>